<accession>A0AAV9EUF5</accession>
<dbReference type="FunFam" id="3.40.50.300:FF:001091">
    <property type="entry name" value="Probable disease resistance protein At1g61300"/>
    <property type="match status" value="1"/>
</dbReference>
<dbReference type="GO" id="GO:0009626">
    <property type="term" value="P:plant-type hypersensitive response"/>
    <property type="evidence" value="ECO:0007669"/>
    <property type="project" value="UniProtKB-ARBA"/>
</dbReference>
<dbReference type="FunFam" id="1.10.10.10:FF:000322">
    <property type="entry name" value="Probable disease resistance protein At1g63360"/>
    <property type="match status" value="1"/>
</dbReference>
<evidence type="ECO:0000256" key="5">
    <source>
        <dbReference type="ARBA" id="ARBA00022821"/>
    </source>
</evidence>
<feature type="coiled-coil region" evidence="6">
    <location>
        <begin position="24"/>
        <end position="51"/>
    </location>
</feature>
<dbReference type="InterPro" id="IPR036388">
    <property type="entry name" value="WH-like_DNA-bd_sf"/>
</dbReference>
<evidence type="ECO:0000313" key="11">
    <source>
        <dbReference type="EMBL" id="KAK1315818.1"/>
    </source>
</evidence>
<keyword evidence="5" id="KW-0611">Plant defense</keyword>
<dbReference type="AlphaFoldDB" id="A0AAV9EUF5"/>
<evidence type="ECO:0000313" key="12">
    <source>
        <dbReference type="Proteomes" id="UP001180020"/>
    </source>
</evidence>
<evidence type="ECO:0000259" key="10">
    <source>
        <dbReference type="Pfam" id="PF23598"/>
    </source>
</evidence>
<reference evidence="11" key="1">
    <citation type="journal article" date="2023" name="Nat. Commun.">
        <title>Diploid and tetraploid genomes of Acorus and the evolution of monocots.</title>
        <authorList>
            <person name="Ma L."/>
            <person name="Liu K.W."/>
            <person name="Li Z."/>
            <person name="Hsiao Y.Y."/>
            <person name="Qi Y."/>
            <person name="Fu T."/>
            <person name="Tang G.D."/>
            <person name="Zhang D."/>
            <person name="Sun W.H."/>
            <person name="Liu D.K."/>
            <person name="Li Y."/>
            <person name="Chen G.Z."/>
            <person name="Liu X.D."/>
            <person name="Liao X.Y."/>
            <person name="Jiang Y.T."/>
            <person name="Yu X."/>
            <person name="Hao Y."/>
            <person name="Huang J."/>
            <person name="Zhao X.W."/>
            <person name="Ke S."/>
            <person name="Chen Y.Y."/>
            <person name="Wu W.L."/>
            <person name="Hsu J.L."/>
            <person name="Lin Y.F."/>
            <person name="Huang M.D."/>
            <person name="Li C.Y."/>
            <person name="Huang L."/>
            <person name="Wang Z.W."/>
            <person name="Zhao X."/>
            <person name="Zhong W.Y."/>
            <person name="Peng D.H."/>
            <person name="Ahmad S."/>
            <person name="Lan S."/>
            <person name="Zhang J.S."/>
            <person name="Tsai W.C."/>
            <person name="Van de Peer Y."/>
            <person name="Liu Z.J."/>
        </authorList>
    </citation>
    <scope>NUCLEOTIDE SEQUENCE</scope>
    <source>
        <strain evidence="11">CP</strain>
    </source>
</reference>
<dbReference type="InterPro" id="IPR032675">
    <property type="entry name" value="LRR_dom_sf"/>
</dbReference>
<comment type="caution">
    <text evidence="11">The sequence shown here is derived from an EMBL/GenBank/DDBJ whole genome shotgun (WGS) entry which is preliminary data.</text>
</comment>
<dbReference type="Gene3D" id="1.20.5.4130">
    <property type="match status" value="1"/>
</dbReference>
<dbReference type="PANTHER" id="PTHR23155:SF1185">
    <property type="entry name" value="DISEASE RESISTANCE RPP8-LIKE PROTEIN 3-RELATED"/>
    <property type="match status" value="1"/>
</dbReference>
<dbReference type="Gene3D" id="3.80.10.10">
    <property type="entry name" value="Ribonuclease Inhibitor"/>
    <property type="match status" value="1"/>
</dbReference>
<dbReference type="SUPFAM" id="SSF52540">
    <property type="entry name" value="P-loop containing nucleoside triphosphate hydrolases"/>
    <property type="match status" value="1"/>
</dbReference>
<evidence type="ECO:0000256" key="3">
    <source>
        <dbReference type="ARBA" id="ARBA00022737"/>
    </source>
</evidence>
<keyword evidence="2" id="KW-0433">Leucine-rich repeat</keyword>
<keyword evidence="12" id="KW-1185">Reference proteome</keyword>
<gene>
    <name evidence="11" type="primary">RPP8</name>
    <name evidence="11" type="ORF">QJS10_CPA05g02124</name>
</gene>
<dbReference type="SUPFAM" id="SSF52058">
    <property type="entry name" value="L domain-like"/>
    <property type="match status" value="1"/>
</dbReference>
<dbReference type="PRINTS" id="PR00364">
    <property type="entry name" value="DISEASERSIST"/>
</dbReference>
<evidence type="ECO:0000256" key="1">
    <source>
        <dbReference type="ARBA" id="ARBA00008894"/>
    </source>
</evidence>
<dbReference type="Pfam" id="PF23598">
    <property type="entry name" value="LRR_14"/>
    <property type="match status" value="1"/>
</dbReference>
<evidence type="ECO:0000256" key="2">
    <source>
        <dbReference type="ARBA" id="ARBA00022614"/>
    </source>
</evidence>
<dbReference type="InterPro" id="IPR027417">
    <property type="entry name" value="P-loop_NTPase"/>
</dbReference>
<evidence type="ECO:0000256" key="6">
    <source>
        <dbReference type="SAM" id="Coils"/>
    </source>
</evidence>
<dbReference type="InterPro" id="IPR041118">
    <property type="entry name" value="Rx_N"/>
</dbReference>
<sequence>MAESIVTISIAKLRDLLIQEPHLLRGADGDISSLIEELDRARRALARAEGDDAHTKDRADQLISLAYDAECAVDAHLYKRRRRTTSCVDPFSPRRLRRLRNRIDDIKKKTTVVFPADEFNTVIAPTDVGVIEPPTDTDDPPSFEEDEVVVGFDDDIEAIVARLVEGDDHARRSVVSIVGMGGLGKTTLASKAYKHARVAKRFGDKAWVTVSRHYRPKELLLIMLECLLGKRERGLMEMAEEDALKRKISDYLKQRRYLLVVDDIWRHEAWAFLNDVLPDASNGSRVLLTTRDRDVAASVDATSPPYELRLLGEEESLELLLKKAFPHLKGRCPKDYEEVGREIARKCGGLPLQLVVLGGLLREKKKRDDWYRVLTGVDWELDMEDRTSRVLAHSYHDLPEHLKPCFLYLGVFPEDYEILSGRLVRLWVAEGFVNSMNVAPEEAAEGYLEALVKRNLVMLVRRTFAGNVESCRVHDLLLELSVSKARDTGFLDVRKEENFAEQSAAHRARRIVSHSIIDEDTPSPDFKRASPEICSLIHCGTLHKLHRQYLAKDSIWEGLNLLRVVDVDLGYSPVKILPKGIGKMILLRHLGLDWSGTNMRLPTSLGNLCNLQTLDLRIDSTIFVPASIWRLERLRHLLGKDLRIDGQPRIDRSYDLQTLSGVRDPQGWSKRCQLSRLTLLRAFEAEMIEISDEGPLAAALHEMKSLRSLELGLHEDWTELKKPIRKLYIFAEDPKTEDIEGQMAKLLVFQDHNELREMCLHGHIGALPRVPNCGFPPNLTKLYLTRSRLTKDSFARLERLPKLRLLTMSYRSYLEGELVFGGGGFPELESLEIDNLQKLEKWEVEEGAMPVLNTLVVTYCRMLEGLPGGLRHVKSLKEMVLRSMSESFSGRVREGEGEDWWKIQHIPTITIKES</sequence>
<dbReference type="GO" id="GO:0042742">
    <property type="term" value="P:defense response to bacterium"/>
    <property type="evidence" value="ECO:0007669"/>
    <property type="project" value="UniProtKB-ARBA"/>
</dbReference>
<feature type="domain" description="Disease resistance R13L4/SHOC-2-like LRR" evidence="10">
    <location>
        <begin position="560"/>
        <end position="883"/>
    </location>
</feature>
<organism evidence="11 12">
    <name type="scientific">Acorus calamus</name>
    <name type="common">Sweet flag</name>
    <dbReference type="NCBI Taxonomy" id="4465"/>
    <lineage>
        <taxon>Eukaryota</taxon>
        <taxon>Viridiplantae</taxon>
        <taxon>Streptophyta</taxon>
        <taxon>Embryophyta</taxon>
        <taxon>Tracheophyta</taxon>
        <taxon>Spermatophyta</taxon>
        <taxon>Magnoliopsida</taxon>
        <taxon>Liliopsida</taxon>
        <taxon>Acoraceae</taxon>
        <taxon>Acorus</taxon>
    </lineage>
</organism>
<dbReference type="InterPro" id="IPR044974">
    <property type="entry name" value="Disease_R_plants"/>
</dbReference>
<dbReference type="Gene3D" id="1.10.10.10">
    <property type="entry name" value="Winged helix-like DNA-binding domain superfamily/Winged helix DNA-binding domain"/>
    <property type="match status" value="1"/>
</dbReference>
<name>A0AAV9EUF5_ACOCL</name>
<dbReference type="GO" id="GO:0043531">
    <property type="term" value="F:ADP binding"/>
    <property type="evidence" value="ECO:0007669"/>
    <property type="project" value="InterPro"/>
</dbReference>
<dbReference type="InterPro" id="IPR058922">
    <property type="entry name" value="WHD_DRP"/>
</dbReference>
<keyword evidence="6" id="KW-0175">Coiled coil</keyword>
<protein>
    <submittedName>
        <fullName evidence="11">Disease resistance protein RPP8</fullName>
    </submittedName>
</protein>
<comment type="similarity">
    <text evidence="1">Belongs to the disease resistance NB-LRR family.</text>
</comment>
<dbReference type="Pfam" id="PF23559">
    <property type="entry name" value="WHD_DRP"/>
    <property type="match status" value="1"/>
</dbReference>
<keyword evidence="3" id="KW-0677">Repeat</keyword>
<dbReference type="InterPro" id="IPR002182">
    <property type="entry name" value="NB-ARC"/>
</dbReference>
<dbReference type="Pfam" id="PF00931">
    <property type="entry name" value="NB-ARC"/>
    <property type="match status" value="1"/>
</dbReference>
<dbReference type="InterPro" id="IPR055414">
    <property type="entry name" value="LRR_R13L4/SHOC2-like"/>
</dbReference>
<dbReference type="GO" id="GO:0002758">
    <property type="term" value="P:innate immune response-activating signaling pathway"/>
    <property type="evidence" value="ECO:0007669"/>
    <property type="project" value="UniProtKB-ARBA"/>
</dbReference>
<dbReference type="Pfam" id="PF18052">
    <property type="entry name" value="Rx_N"/>
    <property type="match status" value="1"/>
</dbReference>
<evidence type="ECO:0000259" key="9">
    <source>
        <dbReference type="Pfam" id="PF23559"/>
    </source>
</evidence>
<reference evidence="11" key="2">
    <citation type="submission" date="2023-06" db="EMBL/GenBank/DDBJ databases">
        <authorList>
            <person name="Ma L."/>
            <person name="Liu K.-W."/>
            <person name="Li Z."/>
            <person name="Hsiao Y.-Y."/>
            <person name="Qi Y."/>
            <person name="Fu T."/>
            <person name="Tang G."/>
            <person name="Zhang D."/>
            <person name="Sun W.-H."/>
            <person name="Liu D.-K."/>
            <person name="Li Y."/>
            <person name="Chen G.-Z."/>
            <person name="Liu X.-D."/>
            <person name="Liao X.-Y."/>
            <person name="Jiang Y.-T."/>
            <person name="Yu X."/>
            <person name="Hao Y."/>
            <person name="Huang J."/>
            <person name="Zhao X.-W."/>
            <person name="Ke S."/>
            <person name="Chen Y.-Y."/>
            <person name="Wu W.-L."/>
            <person name="Hsu J.-L."/>
            <person name="Lin Y.-F."/>
            <person name="Huang M.-D."/>
            <person name="Li C.-Y."/>
            <person name="Huang L."/>
            <person name="Wang Z.-W."/>
            <person name="Zhao X."/>
            <person name="Zhong W.-Y."/>
            <person name="Peng D.-H."/>
            <person name="Ahmad S."/>
            <person name="Lan S."/>
            <person name="Zhang J.-S."/>
            <person name="Tsai W.-C."/>
            <person name="Van De Peer Y."/>
            <person name="Liu Z.-J."/>
        </authorList>
    </citation>
    <scope>NUCLEOTIDE SEQUENCE</scope>
    <source>
        <strain evidence="11">CP</strain>
        <tissue evidence="11">Leaves</tissue>
    </source>
</reference>
<feature type="domain" description="NB-ARC" evidence="7">
    <location>
        <begin position="153"/>
        <end position="326"/>
    </location>
</feature>
<proteinExistence type="inferred from homology"/>
<evidence type="ECO:0000259" key="7">
    <source>
        <dbReference type="Pfam" id="PF00931"/>
    </source>
</evidence>
<dbReference type="Gene3D" id="3.40.50.300">
    <property type="entry name" value="P-loop containing nucleotide triphosphate hydrolases"/>
    <property type="match status" value="1"/>
</dbReference>
<dbReference type="Proteomes" id="UP001180020">
    <property type="component" value="Unassembled WGS sequence"/>
</dbReference>
<dbReference type="Gene3D" id="1.10.8.430">
    <property type="entry name" value="Helical domain of apoptotic protease-activating factors"/>
    <property type="match status" value="1"/>
</dbReference>
<dbReference type="InterPro" id="IPR042197">
    <property type="entry name" value="Apaf_helical"/>
</dbReference>
<dbReference type="PANTHER" id="PTHR23155">
    <property type="entry name" value="DISEASE RESISTANCE PROTEIN RP"/>
    <property type="match status" value="1"/>
</dbReference>
<dbReference type="EMBL" id="JAUJYO010000005">
    <property type="protein sequence ID" value="KAK1315818.1"/>
    <property type="molecule type" value="Genomic_DNA"/>
</dbReference>
<feature type="domain" description="Disease resistance protein winged helix" evidence="9">
    <location>
        <begin position="411"/>
        <end position="480"/>
    </location>
</feature>
<keyword evidence="4" id="KW-0547">Nucleotide-binding</keyword>
<evidence type="ECO:0000256" key="4">
    <source>
        <dbReference type="ARBA" id="ARBA00022741"/>
    </source>
</evidence>
<feature type="domain" description="Disease resistance N-terminal" evidence="8">
    <location>
        <begin position="6"/>
        <end position="84"/>
    </location>
</feature>
<evidence type="ECO:0000259" key="8">
    <source>
        <dbReference type="Pfam" id="PF18052"/>
    </source>
</evidence>